<dbReference type="EMBL" id="LAJG01000005">
    <property type="protein sequence ID" value="KKB81311.1"/>
    <property type="molecule type" value="Genomic_DNA"/>
</dbReference>
<feature type="region of interest" description="Disordered" evidence="1">
    <location>
        <begin position="76"/>
        <end position="95"/>
    </location>
</feature>
<keyword evidence="3" id="KW-1185">Reference proteome</keyword>
<dbReference type="STRING" id="361041.VW35_02300"/>
<proteinExistence type="predicted"/>
<reference evidence="2 3" key="1">
    <citation type="submission" date="2015-03" db="EMBL/GenBank/DDBJ databases">
        <authorList>
            <person name="Hassan Y.I."/>
            <person name="Lepp D."/>
            <person name="Zhou T."/>
        </authorList>
    </citation>
    <scope>NUCLEOTIDE SEQUENCE [LARGE SCALE GENOMIC DNA]</scope>
    <source>
        <strain evidence="2 3">GH2-10</strain>
    </source>
</reference>
<sequence length="95" mass="9758">MRNSGDASQNDGGGPANIADATEFNSSGAPVQTVADVDPSHPAVDSNPRAGTTVDQNRIDFNDPTKTGAEAVAENLREQGIEVADGKSTDSKSED</sequence>
<comment type="caution">
    <text evidence="2">The sequence shown here is derived from an EMBL/GenBank/DDBJ whole genome shotgun (WGS) entry which is preliminary data.</text>
</comment>
<evidence type="ECO:0000313" key="2">
    <source>
        <dbReference type="EMBL" id="KKB81311.1"/>
    </source>
</evidence>
<dbReference type="PATRIC" id="fig|361041.3.peg.3844"/>
<accession>A0A0F5LFY5</accession>
<feature type="region of interest" description="Disordered" evidence="1">
    <location>
        <begin position="1"/>
        <end position="65"/>
    </location>
</feature>
<dbReference type="Proteomes" id="UP000033514">
    <property type="component" value="Unassembled WGS sequence"/>
</dbReference>
<dbReference type="AlphaFoldDB" id="A0A0F5LFY5"/>
<evidence type="ECO:0000313" key="3">
    <source>
        <dbReference type="Proteomes" id="UP000033514"/>
    </source>
</evidence>
<protein>
    <submittedName>
        <fullName evidence="2">Uncharacterized protein</fullName>
    </submittedName>
</protein>
<organism evidence="2 3">
    <name type="scientific">Devosia soli</name>
    <dbReference type="NCBI Taxonomy" id="361041"/>
    <lineage>
        <taxon>Bacteria</taxon>
        <taxon>Pseudomonadati</taxon>
        <taxon>Pseudomonadota</taxon>
        <taxon>Alphaproteobacteria</taxon>
        <taxon>Hyphomicrobiales</taxon>
        <taxon>Devosiaceae</taxon>
        <taxon>Devosia</taxon>
    </lineage>
</organism>
<feature type="compositionally biased region" description="Polar residues" evidence="1">
    <location>
        <begin position="1"/>
        <end position="10"/>
    </location>
</feature>
<gene>
    <name evidence="2" type="ORF">VW35_02300</name>
</gene>
<evidence type="ECO:0000256" key="1">
    <source>
        <dbReference type="SAM" id="MobiDB-lite"/>
    </source>
</evidence>
<name>A0A0F5LFY5_9HYPH</name>